<dbReference type="InterPro" id="IPR000944">
    <property type="entry name" value="Tscrpt_reg_Rrf2"/>
</dbReference>
<dbReference type="Proteomes" id="UP001529423">
    <property type="component" value="Unassembled WGS sequence"/>
</dbReference>
<accession>A0ABT7VKC8</accession>
<evidence type="ECO:0000313" key="1">
    <source>
        <dbReference type="EMBL" id="MDM8333197.1"/>
    </source>
</evidence>
<dbReference type="SUPFAM" id="SSF46785">
    <property type="entry name" value="Winged helix' DNA-binding domain"/>
    <property type="match status" value="1"/>
</dbReference>
<organism evidence="1 2">
    <name type="scientific">Limosilactobacillus panis</name>
    <dbReference type="NCBI Taxonomy" id="47493"/>
    <lineage>
        <taxon>Bacteria</taxon>
        <taxon>Bacillati</taxon>
        <taxon>Bacillota</taxon>
        <taxon>Bacilli</taxon>
        <taxon>Lactobacillales</taxon>
        <taxon>Lactobacillaceae</taxon>
        <taxon>Limosilactobacillus</taxon>
    </lineage>
</organism>
<reference evidence="1 2" key="3">
    <citation type="submission" date="2023-06" db="EMBL/GenBank/DDBJ databases">
        <authorList>
            <person name="Zeman M."/>
            <person name="Kubasova T."/>
            <person name="Jahodarova E."/>
            <person name="Nykrynova M."/>
            <person name="Rychlik I."/>
        </authorList>
    </citation>
    <scope>NUCLEOTIDE SEQUENCE [LARGE SCALE GENOMIC DNA]</scope>
    <source>
        <strain evidence="1 2">105_WCHN</strain>
    </source>
</reference>
<dbReference type="PANTHER" id="PTHR33221:SF15">
    <property type="entry name" value="HTH-TYPE TRANSCRIPTIONAL REGULATOR YWGB-RELATED"/>
    <property type="match status" value="1"/>
</dbReference>
<keyword evidence="2" id="KW-1185">Reference proteome</keyword>
<evidence type="ECO:0000313" key="2">
    <source>
        <dbReference type="Proteomes" id="UP001529423"/>
    </source>
</evidence>
<comment type="caution">
    <text evidence="1">The sequence shown here is derived from an EMBL/GenBank/DDBJ whole genome shotgun (WGS) entry which is preliminary data.</text>
</comment>
<dbReference type="Gene3D" id="1.10.10.10">
    <property type="entry name" value="Winged helix-like DNA-binding domain superfamily/Winged helix DNA-binding domain"/>
    <property type="match status" value="1"/>
</dbReference>
<protein>
    <submittedName>
        <fullName evidence="1">Rrf2 family transcriptional regulator</fullName>
    </submittedName>
</protein>
<dbReference type="InterPro" id="IPR036388">
    <property type="entry name" value="WH-like_DNA-bd_sf"/>
</dbReference>
<proteinExistence type="predicted"/>
<dbReference type="RefSeq" id="WP_289558835.1">
    <property type="nucleotide sequence ID" value="NZ_JAUDEO010000004.1"/>
</dbReference>
<dbReference type="InterPro" id="IPR036390">
    <property type="entry name" value="WH_DNA-bd_sf"/>
</dbReference>
<dbReference type="Pfam" id="PF02082">
    <property type="entry name" value="Rrf2"/>
    <property type="match status" value="1"/>
</dbReference>
<sequence length="141" mass="15679">MKYSHRLSDAVHILVYLEILGSASSSTIADSVNSNPSLIRRLIARMVKAQILNRRGKGSEIEINLVRPASEVSLLDVYQAVEDHQEFLNVDPEVNHNQKLGRSMPAVLGNTYGQVQAAAEQEMAHISLQSIIMAVRKQMQE</sequence>
<dbReference type="EMBL" id="JAUDEO010000004">
    <property type="protein sequence ID" value="MDM8333197.1"/>
    <property type="molecule type" value="Genomic_DNA"/>
</dbReference>
<reference evidence="2" key="1">
    <citation type="submission" date="2023-06" db="EMBL/GenBank/DDBJ databases">
        <title>Identification and characterization of horizontal gene transfer across gut microbiota members of farm animals based on homology search.</title>
        <authorList>
            <person name="Zeman M."/>
            <person name="Kubasova T."/>
            <person name="Jahodarova E."/>
            <person name="Nykrynova M."/>
            <person name="Rychlik I."/>
        </authorList>
    </citation>
    <scope>NUCLEOTIDE SEQUENCE [LARGE SCALE GENOMIC DNA]</scope>
    <source>
        <strain evidence="2">105_WCHN</strain>
    </source>
</reference>
<reference evidence="1 2" key="2">
    <citation type="submission" date="2023-06" db="EMBL/GenBank/DDBJ databases">
        <title>Identification and characterization of horizontal gene transfer across gut microbiota members of farm animals based on homology search.</title>
        <authorList>
            <person name="Schwarzerova J."/>
            <person name="Nykrynova M."/>
            <person name="Jureckova K."/>
            <person name="Cejkova D."/>
            <person name="Rychlik I."/>
        </authorList>
    </citation>
    <scope>NUCLEOTIDE SEQUENCE [LARGE SCALE GENOMIC DNA]</scope>
    <source>
        <strain evidence="1 2">105_WCHN</strain>
    </source>
</reference>
<dbReference type="PANTHER" id="PTHR33221">
    <property type="entry name" value="WINGED HELIX-TURN-HELIX TRANSCRIPTIONAL REGULATOR, RRF2 FAMILY"/>
    <property type="match status" value="1"/>
</dbReference>
<name>A0ABT7VKC8_9LACO</name>
<gene>
    <name evidence="1" type="ORF">QUW46_01165</name>
</gene>